<dbReference type="EMBL" id="CP003360">
    <property type="protein sequence ID" value="AFM23399.1"/>
    <property type="molecule type" value="Genomic_DNA"/>
</dbReference>
<feature type="signal peptide" evidence="1">
    <location>
        <begin position="1"/>
        <end position="22"/>
    </location>
</feature>
<dbReference type="HOGENOM" id="CLU_2715850_0_0_7"/>
<evidence type="ECO:0008006" key="4">
    <source>
        <dbReference type="Google" id="ProtNLM"/>
    </source>
</evidence>
<organism evidence="2 3">
    <name type="scientific">Desulfomonile tiedjei (strain ATCC 49306 / DSM 6799 / DCB-1)</name>
    <dbReference type="NCBI Taxonomy" id="706587"/>
    <lineage>
        <taxon>Bacteria</taxon>
        <taxon>Pseudomonadati</taxon>
        <taxon>Thermodesulfobacteriota</taxon>
        <taxon>Desulfomonilia</taxon>
        <taxon>Desulfomonilales</taxon>
        <taxon>Desulfomonilaceae</taxon>
        <taxon>Desulfomonile</taxon>
    </lineage>
</organism>
<gene>
    <name evidence="2" type="ordered locus">Desti_0673</name>
</gene>
<reference evidence="3" key="1">
    <citation type="submission" date="2012-06" db="EMBL/GenBank/DDBJ databases">
        <title>Complete sequence of chromosome of Desulfomonile tiedjei DSM 6799.</title>
        <authorList>
            <person name="Lucas S."/>
            <person name="Copeland A."/>
            <person name="Lapidus A."/>
            <person name="Glavina del Rio T."/>
            <person name="Dalin E."/>
            <person name="Tice H."/>
            <person name="Bruce D."/>
            <person name="Goodwin L."/>
            <person name="Pitluck S."/>
            <person name="Peters L."/>
            <person name="Ovchinnikova G."/>
            <person name="Zeytun A."/>
            <person name="Lu M."/>
            <person name="Kyrpides N."/>
            <person name="Mavromatis K."/>
            <person name="Ivanova N."/>
            <person name="Brettin T."/>
            <person name="Detter J.C."/>
            <person name="Han C."/>
            <person name="Larimer F."/>
            <person name="Land M."/>
            <person name="Hauser L."/>
            <person name="Markowitz V."/>
            <person name="Cheng J.-F."/>
            <person name="Hugenholtz P."/>
            <person name="Woyke T."/>
            <person name="Wu D."/>
            <person name="Spring S."/>
            <person name="Schroeder M."/>
            <person name="Brambilla E."/>
            <person name="Klenk H.-P."/>
            <person name="Eisen J.A."/>
        </authorList>
    </citation>
    <scope>NUCLEOTIDE SEQUENCE [LARGE SCALE GENOMIC DNA]</scope>
    <source>
        <strain evidence="3">ATCC 49306 / DSM 6799 / DCB-1</strain>
    </source>
</reference>
<keyword evidence="3" id="KW-1185">Reference proteome</keyword>
<dbReference type="STRING" id="706587.Desti_0673"/>
<protein>
    <recommendedName>
        <fullName evidence="4">Low-complexity protein</fullName>
    </recommendedName>
</protein>
<accession>I4C1F8</accession>
<name>I4C1F8_DESTA</name>
<evidence type="ECO:0000256" key="1">
    <source>
        <dbReference type="SAM" id="SignalP"/>
    </source>
</evidence>
<dbReference type="Proteomes" id="UP000006055">
    <property type="component" value="Chromosome"/>
</dbReference>
<dbReference type="AlphaFoldDB" id="I4C1F8"/>
<feature type="chain" id="PRO_5003687097" description="Low-complexity protein" evidence="1">
    <location>
        <begin position="23"/>
        <end position="72"/>
    </location>
</feature>
<dbReference type="RefSeq" id="WP_014808555.1">
    <property type="nucleotide sequence ID" value="NC_018025.1"/>
</dbReference>
<evidence type="ECO:0000313" key="3">
    <source>
        <dbReference type="Proteomes" id="UP000006055"/>
    </source>
</evidence>
<proteinExistence type="predicted"/>
<dbReference type="KEGG" id="dti:Desti_0673"/>
<keyword evidence="1" id="KW-0732">Signal</keyword>
<evidence type="ECO:0000313" key="2">
    <source>
        <dbReference type="EMBL" id="AFM23399.1"/>
    </source>
</evidence>
<sequence length="72" mass="7982">MKAFFLVVALLAFAAIPPLTIAHEKSTKSTKAERVYCCHEKGPEKGKCDKLHTKDECEKEGGRVVSNCKECK</sequence>